<reference evidence="2 3" key="1">
    <citation type="submission" date="2021-03" db="EMBL/GenBank/DDBJ databases">
        <title>Genomic Encyclopedia of Type Strains, Phase IV (KMG-IV): sequencing the most valuable type-strain genomes for metagenomic binning, comparative biology and taxonomic classification.</title>
        <authorList>
            <person name="Goeker M."/>
        </authorList>
    </citation>
    <scope>NUCLEOTIDE SEQUENCE [LARGE SCALE GENOMIC DNA]</scope>
    <source>
        <strain evidence="2 3">DSM 12287</strain>
    </source>
</reference>
<evidence type="ECO:0000313" key="2">
    <source>
        <dbReference type="EMBL" id="MBP1900973.1"/>
    </source>
</evidence>
<keyword evidence="1" id="KW-0812">Transmembrane</keyword>
<evidence type="ECO:0000256" key="1">
    <source>
        <dbReference type="SAM" id="Phobius"/>
    </source>
</evidence>
<dbReference type="Pfam" id="PF20108">
    <property type="entry name" value="DUF6498"/>
    <property type="match status" value="1"/>
</dbReference>
<dbReference type="InterPro" id="IPR045466">
    <property type="entry name" value="DUF6498"/>
</dbReference>
<dbReference type="EMBL" id="JAGGKE010000002">
    <property type="protein sequence ID" value="MBP1900973.1"/>
    <property type="molecule type" value="Genomic_DNA"/>
</dbReference>
<keyword evidence="3" id="KW-1185">Reference proteome</keyword>
<protein>
    <submittedName>
        <fullName evidence="2">Uncharacterized protein</fullName>
    </submittedName>
</protein>
<feature type="transmembrane region" description="Helical" evidence="1">
    <location>
        <begin position="211"/>
        <end position="231"/>
    </location>
</feature>
<comment type="caution">
    <text evidence="2">The sequence shown here is derived from an EMBL/GenBank/DDBJ whole genome shotgun (WGS) entry which is preliminary data.</text>
</comment>
<feature type="transmembrane region" description="Helical" evidence="1">
    <location>
        <begin position="175"/>
        <end position="199"/>
    </location>
</feature>
<keyword evidence="1" id="KW-1133">Transmembrane helix</keyword>
<dbReference type="Proteomes" id="UP000770586">
    <property type="component" value="Unassembled WGS sequence"/>
</dbReference>
<feature type="transmembrane region" description="Helical" evidence="1">
    <location>
        <begin position="20"/>
        <end position="38"/>
    </location>
</feature>
<dbReference type="AlphaFoldDB" id="A0A8J7RBM4"/>
<dbReference type="OrthoDB" id="169315at2157"/>
<feature type="transmembrane region" description="Helical" evidence="1">
    <location>
        <begin position="104"/>
        <end position="122"/>
    </location>
</feature>
<name>A0A8J7RBM4_9EURY</name>
<evidence type="ECO:0000313" key="3">
    <source>
        <dbReference type="Proteomes" id="UP000770586"/>
    </source>
</evidence>
<accession>A0A8J7RBM4</accession>
<organism evidence="2 3">
    <name type="scientific">Halorubrum trapanicum</name>
    <dbReference type="NCBI Taxonomy" id="29284"/>
    <lineage>
        <taxon>Archaea</taxon>
        <taxon>Methanobacteriati</taxon>
        <taxon>Methanobacteriota</taxon>
        <taxon>Stenosarchaea group</taxon>
        <taxon>Halobacteria</taxon>
        <taxon>Halobacteriales</taxon>
        <taxon>Haloferacaceae</taxon>
        <taxon>Halorubrum</taxon>
    </lineage>
</organism>
<dbReference type="RefSeq" id="WP_209544402.1">
    <property type="nucleotide sequence ID" value="NZ_BAAADX010000001.1"/>
</dbReference>
<keyword evidence="1" id="KW-0472">Membrane</keyword>
<gene>
    <name evidence="2" type="ORF">J2744_000631</name>
</gene>
<feature type="transmembrane region" description="Helical" evidence="1">
    <location>
        <begin position="44"/>
        <end position="66"/>
    </location>
</feature>
<sequence>MSRRAEDAVADTLGVARDDLSVLVTHLCLVVGIVFFRWSIDELILVYLIDIGVTILLFATAALFAARPIDDGEADKWREAPNPIGLPLLPPLYRRNVRLVVRQLFNGAGFFCFFAWIAVSMFDLSLSSLSSLPVALTVVAVCGSQAAQVWRQFLRDGSYRDRSPADALEVALRPVGRLLVVALYVIAPITVVYGFTAILLLDVESTSALPYGDTLILLIYVVPIGAASVWLRNDRFEMGLSY</sequence>
<proteinExistence type="predicted"/>